<protein>
    <recommendedName>
        <fullName evidence="3">DUF1569 domain-containing protein</fullName>
    </recommendedName>
</protein>
<sequence>MLRIIVISICLILSSCSNSNQMSENYLEKQLGEIYEYIPLMDTINTEVSEVNVAWHLDHTLKVVNKIYRALELSHPENYKSNFNLMRSFVFMTGKIPRGKAKSPQAVLPPSEINKEDLFTQFDSAKVFVEKIDELPPNSYFEHPVFNLLNRDQAKRFIEIHTNHHLAIVRDILEKEKIQ</sequence>
<gene>
    <name evidence="1" type="ORF">BC781_102118</name>
</gene>
<keyword evidence="2" id="KW-1185">Reference proteome</keyword>
<evidence type="ECO:0000313" key="1">
    <source>
        <dbReference type="EMBL" id="PWJ42575.1"/>
    </source>
</evidence>
<evidence type="ECO:0000313" key="2">
    <source>
        <dbReference type="Proteomes" id="UP000245535"/>
    </source>
</evidence>
<name>A0A315ZAG0_SEDFL</name>
<organism evidence="1 2">
    <name type="scientific">Sediminitomix flava</name>
    <dbReference type="NCBI Taxonomy" id="379075"/>
    <lineage>
        <taxon>Bacteria</taxon>
        <taxon>Pseudomonadati</taxon>
        <taxon>Bacteroidota</taxon>
        <taxon>Cytophagia</taxon>
        <taxon>Cytophagales</taxon>
        <taxon>Flammeovirgaceae</taxon>
        <taxon>Sediminitomix</taxon>
    </lineage>
</organism>
<comment type="caution">
    <text evidence="1">The sequence shown here is derived from an EMBL/GenBank/DDBJ whole genome shotgun (WGS) entry which is preliminary data.</text>
</comment>
<proteinExistence type="predicted"/>
<reference evidence="1 2" key="1">
    <citation type="submission" date="2018-03" db="EMBL/GenBank/DDBJ databases">
        <title>Genomic Encyclopedia of Archaeal and Bacterial Type Strains, Phase II (KMG-II): from individual species to whole genera.</title>
        <authorList>
            <person name="Goeker M."/>
        </authorList>
    </citation>
    <scope>NUCLEOTIDE SEQUENCE [LARGE SCALE GENOMIC DNA]</scope>
    <source>
        <strain evidence="1 2">DSM 28229</strain>
    </source>
</reference>
<dbReference type="PROSITE" id="PS51257">
    <property type="entry name" value="PROKAR_LIPOPROTEIN"/>
    <property type="match status" value="1"/>
</dbReference>
<evidence type="ECO:0008006" key="3">
    <source>
        <dbReference type="Google" id="ProtNLM"/>
    </source>
</evidence>
<dbReference type="Gene3D" id="1.20.120.450">
    <property type="entry name" value="dinb family like domain"/>
    <property type="match status" value="1"/>
</dbReference>
<dbReference type="InterPro" id="IPR034660">
    <property type="entry name" value="DinB/YfiT-like"/>
</dbReference>
<dbReference type="EMBL" id="QGDO01000002">
    <property type="protein sequence ID" value="PWJ42575.1"/>
    <property type="molecule type" value="Genomic_DNA"/>
</dbReference>
<accession>A0A315ZAG0</accession>
<dbReference type="Proteomes" id="UP000245535">
    <property type="component" value="Unassembled WGS sequence"/>
</dbReference>
<dbReference type="AlphaFoldDB" id="A0A315ZAG0"/>